<comment type="similarity">
    <text evidence="2">Belongs to the peptidase M13 family.</text>
</comment>
<dbReference type="InterPro" id="IPR018497">
    <property type="entry name" value="Peptidase_M13_C"/>
</dbReference>
<evidence type="ECO:0008006" key="13">
    <source>
        <dbReference type="Google" id="ProtNLM"/>
    </source>
</evidence>
<keyword evidence="5" id="KW-0378">Hydrolase</keyword>
<proteinExistence type="inferred from homology"/>
<feature type="domain" description="Peptidase M13 C-terminal" evidence="9">
    <location>
        <begin position="510"/>
        <end position="574"/>
    </location>
</feature>
<evidence type="ECO:0000259" key="10">
    <source>
        <dbReference type="Pfam" id="PF05649"/>
    </source>
</evidence>
<evidence type="ECO:0000259" key="9">
    <source>
        <dbReference type="Pfam" id="PF01431"/>
    </source>
</evidence>
<dbReference type="InterPro" id="IPR000718">
    <property type="entry name" value="Peptidase_M13"/>
</dbReference>
<evidence type="ECO:0000256" key="6">
    <source>
        <dbReference type="ARBA" id="ARBA00022833"/>
    </source>
</evidence>
<gene>
    <name evidence="11" type="ORF">HPB51_006278</name>
</gene>
<dbReference type="GO" id="GO:0046872">
    <property type="term" value="F:metal ion binding"/>
    <property type="evidence" value="ECO:0007669"/>
    <property type="project" value="UniProtKB-KW"/>
</dbReference>
<dbReference type="AlphaFoldDB" id="A0A9J6EMC4"/>
<evidence type="ECO:0000256" key="5">
    <source>
        <dbReference type="ARBA" id="ARBA00022801"/>
    </source>
</evidence>
<organism evidence="11 12">
    <name type="scientific">Rhipicephalus microplus</name>
    <name type="common">Cattle tick</name>
    <name type="synonym">Boophilus microplus</name>
    <dbReference type="NCBI Taxonomy" id="6941"/>
    <lineage>
        <taxon>Eukaryota</taxon>
        <taxon>Metazoa</taxon>
        <taxon>Ecdysozoa</taxon>
        <taxon>Arthropoda</taxon>
        <taxon>Chelicerata</taxon>
        <taxon>Arachnida</taxon>
        <taxon>Acari</taxon>
        <taxon>Parasitiformes</taxon>
        <taxon>Ixodida</taxon>
        <taxon>Ixodoidea</taxon>
        <taxon>Ixodidae</taxon>
        <taxon>Rhipicephalinae</taxon>
        <taxon>Rhipicephalus</taxon>
        <taxon>Boophilus</taxon>
    </lineage>
</organism>
<dbReference type="PANTHER" id="PTHR11733">
    <property type="entry name" value="ZINC METALLOPROTEASE FAMILY M13 NEPRILYSIN-RELATED"/>
    <property type="match status" value="1"/>
</dbReference>
<dbReference type="PANTHER" id="PTHR11733:SF237">
    <property type="entry name" value="NEPRILYSIN-LIKE 4"/>
    <property type="match status" value="1"/>
</dbReference>
<reference evidence="11" key="2">
    <citation type="submission" date="2021-09" db="EMBL/GenBank/DDBJ databases">
        <authorList>
            <person name="Jia N."/>
            <person name="Wang J."/>
            <person name="Shi W."/>
            <person name="Du L."/>
            <person name="Sun Y."/>
            <person name="Zhan W."/>
            <person name="Jiang J."/>
            <person name="Wang Q."/>
            <person name="Zhang B."/>
            <person name="Ji P."/>
            <person name="Sakyi L.B."/>
            <person name="Cui X."/>
            <person name="Yuan T."/>
            <person name="Jiang B."/>
            <person name="Yang W."/>
            <person name="Lam T.T.-Y."/>
            <person name="Chang Q."/>
            <person name="Ding S."/>
            <person name="Wang X."/>
            <person name="Zhu J."/>
            <person name="Ruan X."/>
            <person name="Zhao L."/>
            <person name="Wei J."/>
            <person name="Que T."/>
            <person name="Du C."/>
            <person name="Cheng J."/>
            <person name="Dai P."/>
            <person name="Han X."/>
            <person name="Huang E."/>
            <person name="Gao Y."/>
            <person name="Liu J."/>
            <person name="Shao H."/>
            <person name="Ye R."/>
            <person name="Li L."/>
            <person name="Wei W."/>
            <person name="Wang X."/>
            <person name="Wang C."/>
            <person name="Huo Q."/>
            <person name="Li W."/>
            <person name="Guo W."/>
            <person name="Chen H."/>
            <person name="Chen S."/>
            <person name="Zhou L."/>
            <person name="Zhou L."/>
            <person name="Ni X."/>
            <person name="Tian J."/>
            <person name="Zhou Y."/>
            <person name="Sheng Y."/>
            <person name="Liu T."/>
            <person name="Pan Y."/>
            <person name="Xia L."/>
            <person name="Li J."/>
            <person name="Zhao F."/>
            <person name="Cao W."/>
        </authorList>
    </citation>
    <scope>NUCLEOTIDE SEQUENCE</scope>
    <source>
        <strain evidence="11">Rmic-2018</strain>
        <tissue evidence="11">Larvae</tissue>
    </source>
</reference>
<evidence type="ECO:0000256" key="7">
    <source>
        <dbReference type="ARBA" id="ARBA00023049"/>
    </source>
</evidence>
<dbReference type="SUPFAM" id="SSF55486">
    <property type="entry name" value="Metalloproteases ('zincins'), catalytic domain"/>
    <property type="match status" value="1"/>
</dbReference>
<dbReference type="VEuPathDB" id="VectorBase:LOC119181016"/>
<name>A0A9J6EMC4_RHIMP</name>
<dbReference type="GO" id="GO:0004222">
    <property type="term" value="F:metalloendopeptidase activity"/>
    <property type="evidence" value="ECO:0007669"/>
    <property type="project" value="InterPro"/>
</dbReference>
<evidence type="ECO:0000256" key="8">
    <source>
        <dbReference type="SAM" id="MobiDB-lite"/>
    </source>
</evidence>
<keyword evidence="12" id="KW-1185">Reference proteome</keyword>
<dbReference type="Proteomes" id="UP000821866">
    <property type="component" value="Chromosome 11"/>
</dbReference>
<dbReference type="EMBL" id="JABSTU010000003">
    <property type="protein sequence ID" value="KAH8035522.1"/>
    <property type="molecule type" value="Genomic_DNA"/>
</dbReference>
<dbReference type="Gene3D" id="3.40.390.10">
    <property type="entry name" value="Collagenase (Catalytic Domain)"/>
    <property type="match status" value="2"/>
</dbReference>
<keyword evidence="3" id="KW-0645">Protease</keyword>
<reference evidence="11" key="1">
    <citation type="journal article" date="2020" name="Cell">
        <title>Large-Scale Comparative Analyses of Tick Genomes Elucidate Their Genetic Diversity and Vector Capacities.</title>
        <authorList>
            <consortium name="Tick Genome and Microbiome Consortium (TIGMIC)"/>
            <person name="Jia N."/>
            <person name="Wang J."/>
            <person name="Shi W."/>
            <person name="Du L."/>
            <person name="Sun Y."/>
            <person name="Zhan W."/>
            <person name="Jiang J.F."/>
            <person name="Wang Q."/>
            <person name="Zhang B."/>
            <person name="Ji P."/>
            <person name="Bell-Sakyi L."/>
            <person name="Cui X.M."/>
            <person name="Yuan T.T."/>
            <person name="Jiang B.G."/>
            <person name="Yang W.F."/>
            <person name="Lam T.T."/>
            <person name="Chang Q.C."/>
            <person name="Ding S.J."/>
            <person name="Wang X.J."/>
            <person name="Zhu J.G."/>
            <person name="Ruan X.D."/>
            <person name="Zhao L."/>
            <person name="Wei J.T."/>
            <person name="Ye R.Z."/>
            <person name="Que T.C."/>
            <person name="Du C.H."/>
            <person name="Zhou Y.H."/>
            <person name="Cheng J.X."/>
            <person name="Dai P.F."/>
            <person name="Guo W.B."/>
            <person name="Han X.H."/>
            <person name="Huang E.J."/>
            <person name="Li L.F."/>
            <person name="Wei W."/>
            <person name="Gao Y.C."/>
            <person name="Liu J.Z."/>
            <person name="Shao H.Z."/>
            <person name="Wang X."/>
            <person name="Wang C.C."/>
            <person name="Yang T.C."/>
            <person name="Huo Q.B."/>
            <person name="Li W."/>
            <person name="Chen H.Y."/>
            <person name="Chen S.E."/>
            <person name="Zhou L.G."/>
            <person name="Ni X.B."/>
            <person name="Tian J.H."/>
            <person name="Sheng Y."/>
            <person name="Liu T."/>
            <person name="Pan Y.S."/>
            <person name="Xia L.Y."/>
            <person name="Li J."/>
            <person name="Zhao F."/>
            <person name="Cao W.C."/>
        </authorList>
    </citation>
    <scope>NUCLEOTIDE SEQUENCE</scope>
    <source>
        <strain evidence="11">Rmic-2018</strain>
    </source>
</reference>
<sequence>MNVTSALAEAAAPPPRSRGTLGKPNVNVSVRKRAPNFGPEKANANVNLSRKLLLKQHAWARHAQVELRRYKGSESTSVCESPACKARADLILASVNISADPCENFYAYVCNGWKDAHPIPEDSPLVSPFTELTLEVNKDLKGSDEMESLGAVRRVLESNGLSRWPVMNDEDVADIGKLEDMISMTGLSSLFAVDVAKDMDNLTSNILQASLFWSLTYNMWELTSQSHHLIIRHALGQKSDSTLESLVRHLSEPTSTLASTFMDVTRTAARLLRPNATEEQLGAHVNTTLSFMAALNAIDLHGLIQDEFARVNITIPTNEKIVVNAIRHVNATVQVYLQANLAVVYNYIGFVKVVELLPFASKDFASLVGTLRHMALGVQTEAPRWKQCVSAVERIMKDAVGRLYTEHRLTKEAKHEAQRIVHQIGMSYYDRLQHVNWMDRQTRRKAREKLWKMTSRVAYPDTYLNDDYINNKYDEVGVINRNEEFVEISERFQRTAYVKLLRQLRQPVQNKDEYANIGALGSIIGHEITHGYDDQGSQFDGEGRLIDWWSNKTEQNFNAKKECFIKQYGSIVDPVTNETTYERLSESSSPENLPGLEHFSPDQLFFISYALDADGCGRIEAMALGDESNADEIAQKADIAIFHDGESNTPDRISDRAHRHRVNTTNVGIDTVNNEIGTSSKMASWDGKQDGEFSKAAVAFALSSPRRKRWKLSREGWWGHKKYVTRAS</sequence>
<dbReference type="CDD" id="cd08662">
    <property type="entry name" value="M13"/>
    <property type="match status" value="1"/>
</dbReference>
<dbReference type="GO" id="GO:0005886">
    <property type="term" value="C:plasma membrane"/>
    <property type="evidence" value="ECO:0007669"/>
    <property type="project" value="TreeGrafter"/>
</dbReference>
<feature type="domain" description="Peptidase M13 N-terminal" evidence="10">
    <location>
        <begin position="101"/>
        <end position="141"/>
    </location>
</feature>
<dbReference type="Pfam" id="PF01431">
    <property type="entry name" value="Peptidase_M13"/>
    <property type="match status" value="1"/>
</dbReference>
<feature type="domain" description="Peptidase M13 N-terminal" evidence="10">
    <location>
        <begin position="146"/>
        <end position="460"/>
    </location>
</feature>
<dbReference type="InterPro" id="IPR008753">
    <property type="entry name" value="Peptidase_M13_N"/>
</dbReference>
<keyword evidence="6" id="KW-0862">Zinc</keyword>
<keyword evidence="4" id="KW-0479">Metal-binding</keyword>
<accession>A0A9J6EMC4</accession>
<keyword evidence="7" id="KW-0482">Metalloprotease</keyword>
<comment type="cofactor">
    <cofactor evidence="1">
        <name>Zn(2+)</name>
        <dbReference type="ChEBI" id="CHEBI:29105"/>
    </cofactor>
</comment>
<dbReference type="GO" id="GO:0016485">
    <property type="term" value="P:protein processing"/>
    <property type="evidence" value="ECO:0007669"/>
    <property type="project" value="TreeGrafter"/>
</dbReference>
<protein>
    <recommendedName>
        <fullName evidence="13">M13 family peptidase</fullName>
    </recommendedName>
</protein>
<evidence type="ECO:0000256" key="2">
    <source>
        <dbReference type="ARBA" id="ARBA00007357"/>
    </source>
</evidence>
<dbReference type="PROSITE" id="PS51885">
    <property type="entry name" value="NEPRILYSIN"/>
    <property type="match status" value="1"/>
</dbReference>
<evidence type="ECO:0000313" key="11">
    <source>
        <dbReference type="EMBL" id="KAH8035522.1"/>
    </source>
</evidence>
<evidence type="ECO:0000313" key="12">
    <source>
        <dbReference type="Proteomes" id="UP000821866"/>
    </source>
</evidence>
<evidence type="ECO:0000256" key="3">
    <source>
        <dbReference type="ARBA" id="ARBA00022670"/>
    </source>
</evidence>
<evidence type="ECO:0000256" key="4">
    <source>
        <dbReference type="ARBA" id="ARBA00022723"/>
    </source>
</evidence>
<comment type="caution">
    <text evidence="11">The sequence shown here is derived from an EMBL/GenBank/DDBJ whole genome shotgun (WGS) entry which is preliminary data.</text>
</comment>
<dbReference type="InterPro" id="IPR024079">
    <property type="entry name" value="MetalloPept_cat_dom_sf"/>
</dbReference>
<feature type="region of interest" description="Disordered" evidence="8">
    <location>
        <begin position="1"/>
        <end position="25"/>
    </location>
</feature>
<dbReference type="Pfam" id="PF05649">
    <property type="entry name" value="Peptidase_M13_N"/>
    <property type="match status" value="2"/>
</dbReference>
<evidence type="ECO:0000256" key="1">
    <source>
        <dbReference type="ARBA" id="ARBA00001947"/>
    </source>
</evidence>